<keyword evidence="3" id="KW-1185">Reference proteome</keyword>
<evidence type="ECO:0000256" key="1">
    <source>
        <dbReference type="SAM" id="SignalP"/>
    </source>
</evidence>
<dbReference type="RefSeq" id="WP_225676411.1">
    <property type="nucleotide sequence ID" value="NZ_JAEDAH010000096.1"/>
</dbReference>
<comment type="caution">
    <text evidence="2">The sequence shown here is derived from an EMBL/GenBank/DDBJ whole genome shotgun (WGS) entry which is preliminary data.</text>
</comment>
<sequence>MFKGRSILLLSTAVLLAACQGNSQSESGSTNTDINSLPAGTLCPTGSTLTLSGVEIDVDRFDVNNSGCLEPGELDNVNDYVSEENAYRISLLEKKVTGTNNTSELSSVLAMSVIGNAAVSDGKAQIHSNISDGQVMIRVDTHLTGPSTEFLTVVFDDQSYSSQANTEPEHGYAFSKPPISGYATFALVCDYNNDFSLSCTDVLIYQTGHPETGVYTRKLTETFDLNLTFDSAQLPQSGLITASFCAAAADADSDARCFRNYAEVPVSFN</sequence>
<dbReference type="PROSITE" id="PS51257">
    <property type="entry name" value="PROKAR_LIPOPROTEIN"/>
    <property type="match status" value="1"/>
</dbReference>
<proteinExistence type="predicted"/>
<reference evidence="2 3" key="1">
    <citation type="submission" date="2020-12" db="EMBL/GenBank/DDBJ databases">
        <title>Novel Thalassolituus-related marine hydrocarbonoclastic bacteria mediated algae-derived hydrocarbons mineralization in twilight zone of the northern South China Sea.</title>
        <authorList>
            <person name="Dong C."/>
        </authorList>
    </citation>
    <scope>NUCLEOTIDE SEQUENCE [LARGE SCALE GENOMIC DNA]</scope>
    <source>
        <strain evidence="2 3">IMCC1826</strain>
    </source>
</reference>
<accession>A0ABS7ZTN0</accession>
<evidence type="ECO:0008006" key="4">
    <source>
        <dbReference type="Google" id="ProtNLM"/>
    </source>
</evidence>
<name>A0ABS7ZTN0_9GAMM</name>
<evidence type="ECO:0000313" key="2">
    <source>
        <dbReference type="EMBL" id="MCA6064947.1"/>
    </source>
</evidence>
<dbReference type="EMBL" id="JAEDAH010000096">
    <property type="protein sequence ID" value="MCA6064947.1"/>
    <property type="molecule type" value="Genomic_DNA"/>
</dbReference>
<dbReference type="Proteomes" id="UP000714380">
    <property type="component" value="Unassembled WGS sequence"/>
</dbReference>
<dbReference type="PROSITE" id="PS00018">
    <property type="entry name" value="EF_HAND_1"/>
    <property type="match status" value="1"/>
</dbReference>
<organism evidence="2 3">
    <name type="scientific">Thalassolituus marinus</name>
    <dbReference type="NCBI Taxonomy" id="671053"/>
    <lineage>
        <taxon>Bacteria</taxon>
        <taxon>Pseudomonadati</taxon>
        <taxon>Pseudomonadota</taxon>
        <taxon>Gammaproteobacteria</taxon>
        <taxon>Oceanospirillales</taxon>
        <taxon>Oceanospirillaceae</taxon>
        <taxon>Thalassolituus</taxon>
    </lineage>
</organism>
<protein>
    <recommendedName>
        <fullName evidence="4">Lipoprotein</fullName>
    </recommendedName>
</protein>
<feature type="chain" id="PRO_5045954888" description="Lipoprotein" evidence="1">
    <location>
        <begin position="24"/>
        <end position="269"/>
    </location>
</feature>
<gene>
    <name evidence="2" type="ORF">I9W95_15165</name>
</gene>
<feature type="signal peptide" evidence="1">
    <location>
        <begin position="1"/>
        <end position="23"/>
    </location>
</feature>
<dbReference type="InterPro" id="IPR018247">
    <property type="entry name" value="EF_Hand_1_Ca_BS"/>
</dbReference>
<keyword evidence="1" id="KW-0732">Signal</keyword>
<evidence type="ECO:0000313" key="3">
    <source>
        <dbReference type="Proteomes" id="UP000714380"/>
    </source>
</evidence>